<dbReference type="OrthoDB" id="205514at2759"/>
<protein>
    <submittedName>
        <fullName evidence="5">DNA polymerase lambda</fullName>
    </submittedName>
</protein>
<dbReference type="InterPro" id="IPR037160">
    <property type="entry name" value="DNA_Pol_thumb_sf"/>
</dbReference>
<dbReference type="Pfam" id="PF14791">
    <property type="entry name" value="DNA_pol_B_thumb"/>
    <property type="match status" value="1"/>
</dbReference>
<accession>A0A8H6Z5R7</accession>
<evidence type="ECO:0000259" key="4">
    <source>
        <dbReference type="Pfam" id="PF14791"/>
    </source>
</evidence>
<keyword evidence="2" id="KW-0548">Nucleotidyltransferase</keyword>
<dbReference type="InterPro" id="IPR043519">
    <property type="entry name" value="NT_sf"/>
</dbReference>
<organism evidence="5 6">
    <name type="scientific">Mycena venus</name>
    <dbReference type="NCBI Taxonomy" id="2733690"/>
    <lineage>
        <taxon>Eukaryota</taxon>
        <taxon>Fungi</taxon>
        <taxon>Dikarya</taxon>
        <taxon>Basidiomycota</taxon>
        <taxon>Agaricomycotina</taxon>
        <taxon>Agaricomycetes</taxon>
        <taxon>Agaricomycetidae</taxon>
        <taxon>Agaricales</taxon>
        <taxon>Marasmiineae</taxon>
        <taxon>Mycenaceae</taxon>
        <taxon>Mycena</taxon>
    </lineage>
</organism>
<dbReference type="SUPFAM" id="SSF81301">
    <property type="entry name" value="Nucleotidyltransferase"/>
    <property type="match status" value="1"/>
</dbReference>
<feature type="transmembrane region" description="Helical" evidence="3">
    <location>
        <begin position="67"/>
        <end position="84"/>
    </location>
</feature>
<dbReference type="InterPro" id="IPR029398">
    <property type="entry name" value="PolB_thumb"/>
</dbReference>
<evidence type="ECO:0000313" key="5">
    <source>
        <dbReference type="EMBL" id="KAF7369770.1"/>
    </source>
</evidence>
<evidence type="ECO:0000256" key="1">
    <source>
        <dbReference type="ARBA" id="ARBA00022679"/>
    </source>
</evidence>
<keyword evidence="3" id="KW-1133">Transmembrane helix</keyword>
<name>A0A8H6Z5R7_9AGAR</name>
<dbReference type="Gene3D" id="3.30.210.10">
    <property type="entry name" value="DNA polymerase, thumb domain"/>
    <property type="match status" value="1"/>
</dbReference>
<feature type="domain" description="DNA polymerase beta thumb" evidence="4">
    <location>
        <begin position="92"/>
        <end position="156"/>
    </location>
</feature>
<evidence type="ECO:0000256" key="3">
    <source>
        <dbReference type="SAM" id="Phobius"/>
    </source>
</evidence>
<keyword evidence="3" id="KW-0472">Membrane</keyword>
<keyword evidence="1" id="KW-0808">Transferase</keyword>
<keyword evidence="3" id="KW-0812">Transmembrane</keyword>
<gene>
    <name evidence="5" type="ORF">MVEN_00309100</name>
</gene>
<sequence>MARYILHHLLKALHEANVITEDLAFPKNPFDDEAIYGGFCHLSSYAGWVPPSPDRFFDGALELTRRLYRIIPATILCAVVFIFLEYTNRKMQFNCVMRYKANRLGYSLNQKGLFAGVVRDPRNLTVKLNRGNIVASETEEDIFRLLGVPFQELRERVRG</sequence>
<dbReference type="AlphaFoldDB" id="A0A8H6Z5R7"/>
<proteinExistence type="predicted"/>
<dbReference type="GO" id="GO:0016779">
    <property type="term" value="F:nucleotidyltransferase activity"/>
    <property type="evidence" value="ECO:0007669"/>
    <property type="project" value="UniProtKB-KW"/>
</dbReference>
<dbReference type="Proteomes" id="UP000620124">
    <property type="component" value="Unassembled WGS sequence"/>
</dbReference>
<comment type="caution">
    <text evidence="5">The sequence shown here is derived from an EMBL/GenBank/DDBJ whole genome shotgun (WGS) entry which is preliminary data.</text>
</comment>
<dbReference type="EMBL" id="JACAZI010000002">
    <property type="protein sequence ID" value="KAF7369770.1"/>
    <property type="molecule type" value="Genomic_DNA"/>
</dbReference>
<reference evidence="5" key="1">
    <citation type="submission" date="2020-05" db="EMBL/GenBank/DDBJ databases">
        <title>Mycena genomes resolve the evolution of fungal bioluminescence.</title>
        <authorList>
            <person name="Tsai I.J."/>
        </authorList>
    </citation>
    <scope>NUCLEOTIDE SEQUENCE</scope>
    <source>
        <strain evidence="5">CCC161011</strain>
    </source>
</reference>
<evidence type="ECO:0000256" key="2">
    <source>
        <dbReference type="ARBA" id="ARBA00022695"/>
    </source>
</evidence>
<evidence type="ECO:0000313" key="6">
    <source>
        <dbReference type="Proteomes" id="UP000620124"/>
    </source>
</evidence>
<keyword evidence="6" id="KW-1185">Reference proteome</keyword>